<accession>A0A3G9ITQ5</accession>
<evidence type="ECO:0000313" key="2">
    <source>
        <dbReference type="EMBL" id="BBH17011.1"/>
    </source>
</evidence>
<reference evidence="2 3" key="1">
    <citation type="submission" date="2018-11" db="EMBL/GenBank/DDBJ databases">
        <title>Complete genome sequence of Nocardioides baekrokdamisoli strain KCTC 39748.</title>
        <authorList>
            <person name="Kang S.W."/>
            <person name="Lee K.C."/>
            <person name="Kim K.K."/>
            <person name="Kim J.S."/>
            <person name="Kim D.S."/>
            <person name="Ko S.H."/>
            <person name="Yang S.H."/>
            <person name="Shin Y.K."/>
            <person name="Lee J.S."/>
        </authorList>
    </citation>
    <scope>NUCLEOTIDE SEQUENCE [LARGE SCALE GENOMIC DNA]</scope>
    <source>
        <strain evidence="2 3">KCTC 39748</strain>
    </source>
</reference>
<dbReference type="Proteomes" id="UP000271573">
    <property type="component" value="Chromosome"/>
</dbReference>
<dbReference type="EMBL" id="AP019307">
    <property type="protein sequence ID" value="BBH17011.1"/>
    <property type="molecule type" value="Genomic_DNA"/>
</dbReference>
<dbReference type="OrthoDB" id="9771302at2"/>
<dbReference type="InterPro" id="IPR001509">
    <property type="entry name" value="Epimerase_deHydtase"/>
</dbReference>
<dbReference type="SUPFAM" id="SSF51735">
    <property type="entry name" value="NAD(P)-binding Rossmann-fold domains"/>
    <property type="match status" value="1"/>
</dbReference>
<proteinExistence type="predicted"/>
<dbReference type="KEGG" id="nbe:Back2_12980"/>
<evidence type="ECO:0000259" key="1">
    <source>
        <dbReference type="Pfam" id="PF01370"/>
    </source>
</evidence>
<feature type="domain" description="NAD-dependent epimerase/dehydratase" evidence="1">
    <location>
        <begin position="4"/>
        <end position="73"/>
    </location>
</feature>
<sequence length="258" mass="27005">MTKIAVAGGTGMVGARLVGALEARGHDVVTLSRAAGVDLVSGAGLAPAIAGVDVIVDVTSTVSTKAHDCAEFFGAVARNLQREGAAAGVQSIVTLSIVGIDHLTGGGVYGHYVGKLMQEKETKAGSVPAVILRATQFHEFAGQLIDWTAKGPFMPCPRQPSQTVALDTVVEHLVRLGELRTSAGTVTFNLAGPQKALMADLVRATARTRGRKLVVIPVWLPGETPRRVRQGALQAPTDATIDGPTFDEWLERESALPE</sequence>
<dbReference type="Pfam" id="PF01370">
    <property type="entry name" value="Epimerase"/>
    <property type="match status" value="1"/>
</dbReference>
<protein>
    <submittedName>
        <fullName evidence="2">Nucleoside-diphosphate sugar epimerase</fullName>
    </submittedName>
</protein>
<dbReference type="InterPro" id="IPR036291">
    <property type="entry name" value="NAD(P)-bd_dom_sf"/>
</dbReference>
<dbReference type="AlphaFoldDB" id="A0A3G9ITQ5"/>
<keyword evidence="3" id="KW-1185">Reference proteome</keyword>
<evidence type="ECO:0000313" key="3">
    <source>
        <dbReference type="Proteomes" id="UP000271573"/>
    </source>
</evidence>
<gene>
    <name evidence="2" type="ORF">Back2_12980</name>
</gene>
<name>A0A3G9ITQ5_9ACTN</name>
<dbReference type="RefSeq" id="WP_125567840.1">
    <property type="nucleotide sequence ID" value="NZ_AP019307.1"/>
</dbReference>
<organism evidence="2 3">
    <name type="scientific">Nocardioides baekrokdamisoli</name>
    <dbReference type="NCBI Taxonomy" id="1804624"/>
    <lineage>
        <taxon>Bacteria</taxon>
        <taxon>Bacillati</taxon>
        <taxon>Actinomycetota</taxon>
        <taxon>Actinomycetes</taxon>
        <taxon>Propionibacteriales</taxon>
        <taxon>Nocardioidaceae</taxon>
        <taxon>Nocardioides</taxon>
    </lineage>
</organism>
<dbReference type="Gene3D" id="3.40.50.720">
    <property type="entry name" value="NAD(P)-binding Rossmann-like Domain"/>
    <property type="match status" value="1"/>
</dbReference>